<evidence type="ECO:0000256" key="9">
    <source>
        <dbReference type="ARBA" id="ARBA00022982"/>
    </source>
</evidence>
<sequence length="168" mass="19407">MISVLYTLTLSMSMTFMFLEHPLSMGLILLIQTTSIALITGLMSHNFWFSYILFMIMIGGMLVLFIYMTSVASNEKFMFSNSLMIMMIMALASMIMMIMIDQFLTYQNSANMDMKTFSKEIMYTLTMSKYLNFPLNSWMITLIVYLLMALIAVVKITNITYGPLRQKL</sequence>
<protein>
    <recommendedName>
        <fullName evidence="4">NADH-ubiquinone oxidoreductase chain 6</fullName>
        <ecNumber evidence="3">7.1.1.2</ecNumber>
    </recommendedName>
    <alternativeName>
        <fullName evidence="14">NADH dehydrogenase subunit 6</fullName>
    </alternativeName>
</protein>
<evidence type="ECO:0000256" key="13">
    <source>
        <dbReference type="ARBA" id="ARBA00023136"/>
    </source>
</evidence>
<keyword evidence="5" id="KW-0813">Transport</keyword>
<keyword evidence="11" id="KW-0520">NAD</keyword>
<comment type="similarity">
    <text evidence="2">Belongs to the complex I subunit 6 family.</text>
</comment>
<dbReference type="GO" id="GO:0008137">
    <property type="term" value="F:NADH dehydrogenase (ubiquinone) activity"/>
    <property type="evidence" value="ECO:0007669"/>
    <property type="project" value="UniProtKB-EC"/>
</dbReference>
<evidence type="ECO:0000256" key="2">
    <source>
        <dbReference type="ARBA" id="ARBA00005698"/>
    </source>
</evidence>
<feature type="transmembrane region" description="Helical" evidence="16">
    <location>
        <begin position="48"/>
        <end position="67"/>
    </location>
</feature>
<evidence type="ECO:0000256" key="7">
    <source>
        <dbReference type="ARBA" id="ARBA00022692"/>
    </source>
</evidence>
<dbReference type="EMBL" id="MG242621">
    <property type="protein sequence ID" value="AUJ22851.1"/>
    <property type="molecule type" value="Genomic_DNA"/>
</dbReference>
<evidence type="ECO:0000256" key="5">
    <source>
        <dbReference type="ARBA" id="ARBA00022448"/>
    </source>
</evidence>
<keyword evidence="9" id="KW-0249">Electron transport</keyword>
<evidence type="ECO:0000256" key="6">
    <source>
        <dbReference type="ARBA" id="ARBA00022660"/>
    </source>
</evidence>
<evidence type="ECO:0000256" key="16">
    <source>
        <dbReference type="SAM" id="Phobius"/>
    </source>
</evidence>
<keyword evidence="12 17" id="KW-0496">Mitochondrion</keyword>
<name>A0A343S6J6_IGNLU</name>
<dbReference type="GO" id="GO:0031966">
    <property type="term" value="C:mitochondrial membrane"/>
    <property type="evidence" value="ECO:0007669"/>
    <property type="project" value="UniProtKB-SubCell"/>
</dbReference>
<evidence type="ECO:0000256" key="3">
    <source>
        <dbReference type="ARBA" id="ARBA00012944"/>
    </source>
</evidence>
<evidence type="ECO:0000256" key="10">
    <source>
        <dbReference type="ARBA" id="ARBA00022989"/>
    </source>
</evidence>
<feature type="transmembrane region" description="Helical" evidence="16">
    <location>
        <begin position="21"/>
        <end position="42"/>
    </location>
</feature>
<reference evidence="17" key="1">
    <citation type="journal article" date="2018" name="Elife">
        <title>Firefly genomes illuminate parallel origins of bioluminescence in beetles.</title>
        <authorList>
            <person name="Fallon T.R."/>
            <person name="Lower S.E."/>
            <person name="Chang C.H."/>
            <person name="Bessho-Uehara M."/>
            <person name="Martin G.J."/>
            <person name="Bewick A.J."/>
            <person name="Behringer M."/>
            <person name="Debat H.J."/>
            <person name="Wong I."/>
            <person name="Day J.C."/>
            <person name="Suvorov A."/>
            <person name="Silva C.J."/>
            <person name="Stanger-Hall K.F."/>
            <person name="Hall D.W."/>
            <person name="Schmitz R.J."/>
            <person name="Nelson D.R."/>
            <person name="Lewis S.M."/>
            <person name="Shigenobu S."/>
            <person name="Bybee S.M."/>
            <person name="Larracuente A.M."/>
            <person name="Oba Y."/>
            <person name="Weng J.K."/>
        </authorList>
    </citation>
    <scope>NUCLEOTIDE SEQUENCE</scope>
</reference>
<dbReference type="InterPro" id="IPR050269">
    <property type="entry name" value="ComplexI_Subunit6"/>
</dbReference>
<dbReference type="AlphaFoldDB" id="A0A343S6J6"/>
<gene>
    <name evidence="17" type="primary">nad6</name>
</gene>
<evidence type="ECO:0000313" key="17">
    <source>
        <dbReference type="EMBL" id="AUJ22851.1"/>
    </source>
</evidence>
<evidence type="ECO:0000256" key="14">
    <source>
        <dbReference type="ARBA" id="ARBA00031019"/>
    </source>
</evidence>
<evidence type="ECO:0000256" key="11">
    <source>
        <dbReference type="ARBA" id="ARBA00023027"/>
    </source>
</evidence>
<dbReference type="EC" id="7.1.1.2" evidence="3"/>
<comment type="subcellular location">
    <subcellularLocation>
        <location evidence="1">Mitochondrion membrane</location>
        <topology evidence="1">Multi-pass membrane protein</topology>
    </subcellularLocation>
</comment>
<keyword evidence="6" id="KW-0679">Respiratory chain</keyword>
<keyword evidence="7 16" id="KW-0812">Transmembrane</keyword>
<keyword evidence="8" id="KW-1278">Translocase</keyword>
<keyword evidence="13 16" id="KW-0472">Membrane</keyword>
<geneLocation type="mitochondrion" evidence="17"/>
<dbReference type="PANTHER" id="PTHR11435">
    <property type="entry name" value="NADH UBIQUINONE OXIDOREDUCTASE SUBUNIT ND6"/>
    <property type="match status" value="1"/>
</dbReference>
<organism evidence="17">
    <name type="scientific">Ignelater luminosus</name>
    <name type="common">Cucubano</name>
    <name type="synonym">Pyrophorus luminosus</name>
    <dbReference type="NCBI Taxonomy" id="2038154"/>
    <lineage>
        <taxon>Eukaryota</taxon>
        <taxon>Metazoa</taxon>
        <taxon>Ecdysozoa</taxon>
        <taxon>Arthropoda</taxon>
        <taxon>Hexapoda</taxon>
        <taxon>Insecta</taxon>
        <taxon>Pterygota</taxon>
        <taxon>Neoptera</taxon>
        <taxon>Endopterygota</taxon>
        <taxon>Coleoptera</taxon>
        <taxon>Polyphaga</taxon>
        <taxon>Elateriformia</taxon>
        <taxon>Elateroidea</taxon>
        <taxon>Elateridae</taxon>
        <taxon>Agrypninae</taxon>
        <taxon>Pyrophorini</taxon>
        <taxon>Ignelater</taxon>
    </lineage>
</organism>
<evidence type="ECO:0000256" key="4">
    <source>
        <dbReference type="ARBA" id="ARBA00021095"/>
    </source>
</evidence>
<dbReference type="PANTHER" id="PTHR11435:SF1">
    <property type="entry name" value="NADH-UBIQUINONE OXIDOREDUCTASE CHAIN 6"/>
    <property type="match status" value="1"/>
</dbReference>
<feature type="transmembrane region" description="Helical" evidence="16">
    <location>
        <begin position="79"/>
        <end position="100"/>
    </location>
</feature>
<evidence type="ECO:0000256" key="1">
    <source>
        <dbReference type="ARBA" id="ARBA00004225"/>
    </source>
</evidence>
<accession>A0A343S6J6</accession>
<proteinExistence type="inferred from homology"/>
<evidence type="ECO:0000256" key="12">
    <source>
        <dbReference type="ARBA" id="ARBA00023128"/>
    </source>
</evidence>
<evidence type="ECO:0000256" key="15">
    <source>
        <dbReference type="ARBA" id="ARBA00049551"/>
    </source>
</evidence>
<feature type="transmembrane region" description="Helical" evidence="16">
    <location>
        <begin position="137"/>
        <end position="157"/>
    </location>
</feature>
<evidence type="ECO:0000256" key="8">
    <source>
        <dbReference type="ARBA" id="ARBA00022967"/>
    </source>
</evidence>
<comment type="catalytic activity">
    <reaction evidence="15">
        <text>a ubiquinone + NADH + 5 H(+)(in) = a ubiquinol + NAD(+) + 4 H(+)(out)</text>
        <dbReference type="Rhea" id="RHEA:29091"/>
        <dbReference type="Rhea" id="RHEA-COMP:9565"/>
        <dbReference type="Rhea" id="RHEA-COMP:9566"/>
        <dbReference type="ChEBI" id="CHEBI:15378"/>
        <dbReference type="ChEBI" id="CHEBI:16389"/>
        <dbReference type="ChEBI" id="CHEBI:17976"/>
        <dbReference type="ChEBI" id="CHEBI:57540"/>
        <dbReference type="ChEBI" id="CHEBI:57945"/>
        <dbReference type="EC" id="7.1.1.2"/>
    </reaction>
</comment>
<keyword evidence="10 16" id="KW-1133">Transmembrane helix</keyword>